<keyword evidence="1" id="KW-1133">Transmembrane helix</keyword>
<keyword evidence="1" id="KW-0812">Transmembrane</keyword>
<feature type="transmembrane region" description="Helical" evidence="1">
    <location>
        <begin position="302"/>
        <end position="322"/>
    </location>
</feature>
<proteinExistence type="predicted"/>
<evidence type="ECO:0008006" key="3">
    <source>
        <dbReference type="Google" id="ProtNLM"/>
    </source>
</evidence>
<name>A0A382C7A7_9ZZZZ</name>
<evidence type="ECO:0000256" key="1">
    <source>
        <dbReference type="SAM" id="Phobius"/>
    </source>
</evidence>
<protein>
    <recommendedName>
        <fullName evidence="3">Carboxypeptidase regulatory-like domain-containing protein</fullName>
    </recommendedName>
</protein>
<sequence length="328" mass="37995">MLLLIFFTILFFSDIIYAENNQWDIKGQLINGTTNSYVKDHMVILHISNDGEMKEYSAKSDNFGYFHFKSLNHSNDSIIGISSIFEGVLYGKDLGLISNQNDEILLTVYKSSDSSENLTLSNSTIMFTSVDKSKNLMWVMELIKVVNNSKITFKPPLDNPMEMIRFGLPVNYEDLIIDSDLLGVEFIVIDKGFGVLGNVYPGEHQILFTYGIKYDDEEYIYNRNLQFDLNNLRIITEGNLNVKLPDFTYDQNDTYVNEIKYNLIEINNFKKEEKIRIIFSDLPQATIFDKSKNYIQNFDRGWGMFVLFFIILIISFAIFLVGKSRKKN</sequence>
<accession>A0A382C7A7</accession>
<reference evidence="2" key="1">
    <citation type="submission" date="2018-05" db="EMBL/GenBank/DDBJ databases">
        <authorList>
            <person name="Lanie J.A."/>
            <person name="Ng W.-L."/>
            <person name="Kazmierczak K.M."/>
            <person name="Andrzejewski T.M."/>
            <person name="Davidsen T.M."/>
            <person name="Wayne K.J."/>
            <person name="Tettelin H."/>
            <person name="Glass J.I."/>
            <person name="Rusch D."/>
            <person name="Podicherti R."/>
            <person name="Tsui H.-C.T."/>
            <person name="Winkler M.E."/>
        </authorList>
    </citation>
    <scope>NUCLEOTIDE SEQUENCE</scope>
</reference>
<dbReference type="EMBL" id="UINC01033000">
    <property type="protein sequence ID" value="SVB21581.1"/>
    <property type="molecule type" value="Genomic_DNA"/>
</dbReference>
<evidence type="ECO:0000313" key="2">
    <source>
        <dbReference type="EMBL" id="SVB21581.1"/>
    </source>
</evidence>
<gene>
    <name evidence="2" type="ORF">METZ01_LOCUS174435</name>
</gene>
<keyword evidence="1" id="KW-0472">Membrane</keyword>
<organism evidence="2">
    <name type="scientific">marine metagenome</name>
    <dbReference type="NCBI Taxonomy" id="408172"/>
    <lineage>
        <taxon>unclassified sequences</taxon>
        <taxon>metagenomes</taxon>
        <taxon>ecological metagenomes</taxon>
    </lineage>
</organism>
<dbReference type="AlphaFoldDB" id="A0A382C7A7"/>